<evidence type="ECO:0000313" key="1">
    <source>
        <dbReference type="EMBL" id="MBX52654.1"/>
    </source>
</evidence>
<protein>
    <submittedName>
        <fullName evidence="1">Uncharacterized protein</fullName>
    </submittedName>
</protein>
<reference evidence="1" key="1">
    <citation type="submission" date="2018-02" db="EMBL/GenBank/DDBJ databases">
        <title>Rhizophora mucronata_Transcriptome.</title>
        <authorList>
            <person name="Meera S.P."/>
            <person name="Sreeshan A."/>
            <person name="Augustine A."/>
        </authorList>
    </citation>
    <scope>NUCLEOTIDE SEQUENCE</scope>
    <source>
        <tissue evidence="1">Leaf</tissue>
    </source>
</reference>
<organism evidence="1">
    <name type="scientific">Rhizophora mucronata</name>
    <name type="common">Asiatic mangrove</name>
    <dbReference type="NCBI Taxonomy" id="61149"/>
    <lineage>
        <taxon>Eukaryota</taxon>
        <taxon>Viridiplantae</taxon>
        <taxon>Streptophyta</taxon>
        <taxon>Embryophyta</taxon>
        <taxon>Tracheophyta</taxon>
        <taxon>Spermatophyta</taxon>
        <taxon>Magnoliopsida</taxon>
        <taxon>eudicotyledons</taxon>
        <taxon>Gunneridae</taxon>
        <taxon>Pentapetalae</taxon>
        <taxon>rosids</taxon>
        <taxon>fabids</taxon>
        <taxon>Malpighiales</taxon>
        <taxon>Rhizophoraceae</taxon>
        <taxon>Rhizophora</taxon>
    </lineage>
</organism>
<dbReference type="AlphaFoldDB" id="A0A2P2PD46"/>
<accession>A0A2P2PD46</accession>
<proteinExistence type="predicted"/>
<sequence length="19" mass="2471">MLMILYFRTFLMQNFKFIN</sequence>
<name>A0A2P2PD46_RHIMU</name>
<dbReference type="EMBL" id="GGEC01072170">
    <property type="protein sequence ID" value="MBX52654.1"/>
    <property type="molecule type" value="Transcribed_RNA"/>
</dbReference>